<dbReference type="GO" id="GO:0046872">
    <property type="term" value="F:metal ion binding"/>
    <property type="evidence" value="ECO:0007669"/>
    <property type="project" value="UniProtKB-KW"/>
</dbReference>
<evidence type="ECO:0000256" key="3">
    <source>
        <dbReference type="ARBA" id="ARBA00022741"/>
    </source>
</evidence>
<gene>
    <name evidence="7" type="ORF">C1H66_08700</name>
</gene>
<dbReference type="Proteomes" id="UP000235346">
    <property type="component" value="Unassembled WGS sequence"/>
</dbReference>
<name>A0A2N7TP96_9GAMM</name>
<feature type="domain" description="Glutathionylspermidine synthase pre-ATP-grasp-like" evidence="6">
    <location>
        <begin position="12"/>
        <end position="385"/>
    </location>
</feature>
<dbReference type="GO" id="GO:0016874">
    <property type="term" value="F:ligase activity"/>
    <property type="evidence" value="ECO:0007669"/>
    <property type="project" value="UniProtKB-KW"/>
</dbReference>
<dbReference type="InterPro" id="IPR005494">
    <property type="entry name" value="GSPS_pre-ATP-grasp-like_dom"/>
</dbReference>
<keyword evidence="3" id="KW-0547">Nucleotide-binding</keyword>
<keyword evidence="5" id="KW-0460">Magnesium</keyword>
<keyword evidence="1" id="KW-0436">Ligase</keyword>
<evidence type="ECO:0000259" key="6">
    <source>
        <dbReference type="Pfam" id="PF03738"/>
    </source>
</evidence>
<proteinExistence type="predicted"/>
<organism evidence="7 8">
    <name type="scientific">Halomonas heilongjiangensis</name>
    <dbReference type="NCBI Taxonomy" id="1387883"/>
    <lineage>
        <taxon>Bacteria</taxon>
        <taxon>Pseudomonadati</taxon>
        <taxon>Pseudomonadota</taxon>
        <taxon>Gammaproteobacteria</taxon>
        <taxon>Oceanospirillales</taxon>
        <taxon>Halomonadaceae</taxon>
        <taxon>Halomonas</taxon>
    </lineage>
</organism>
<keyword evidence="8" id="KW-1185">Reference proteome</keyword>
<protein>
    <recommendedName>
        <fullName evidence="6">Glutathionylspermidine synthase pre-ATP-grasp-like domain-containing protein</fullName>
    </recommendedName>
</protein>
<dbReference type="EMBL" id="PNRE01000037">
    <property type="protein sequence ID" value="PMR69928.1"/>
    <property type="molecule type" value="Genomic_DNA"/>
</dbReference>
<dbReference type="InterPro" id="IPR016185">
    <property type="entry name" value="PreATP-grasp_dom_sf"/>
</dbReference>
<evidence type="ECO:0000313" key="8">
    <source>
        <dbReference type="Proteomes" id="UP000235346"/>
    </source>
</evidence>
<evidence type="ECO:0000256" key="4">
    <source>
        <dbReference type="ARBA" id="ARBA00022840"/>
    </source>
</evidence>
<evidence type="ECO:0000256" key="2">
    <source>
        <dbReference type="ARBA" id="ARBA00022723"/>
    </source>
</evidence>
<keyword evidence="4" id="KW-0067">ATP-binding</keyword>
<dbReference type="AlphaFoldDB" id="A0A2N7TP96"/>
<accession>A0A2N7TP96</accession>
<dbReference type="SUPFAM" id="SSF56059">
    <property type="entry name" value="Glutathione synthetase ATP-binding domain-like"/>
    <property type="match status" value="1"/>
</dbReference>
<evidence type="ECO:0000256" key="5">
    <source>
        <dbReference type="ARBA" id="ARBA00022842"/>
    </source>
</evidence>
<dbReference type="Gene3D" id="3.30.1490.330">
    <property type="match status" value="1"/>
</dbReference>
<sequence length="387" mass="44044">MHRRLISPRHDWCALAESLGFHFHSIDGAPYWDESVFYAFTLREIEEEIEAASEEIEAMCMALVEEAVASESLLKRMAIPESHWPTIAESWRRREPALYGRMDLRYDGKSRARFYEYNADTPTSLYEAAFFQWLWLEQSRERGCLPPEADQYNYIQETLVERLAAIGDAAKPFHVACCRDHVEDMGTATYLADCAVQAGMTPVFTYIDDIGHCPRQGFIDLEGGSVQQLFKLYPWEWMLQEEFAQHLAGSETRFIEPAWKSVLSNKAILPLLWERHPGHPNLIAACFADAPRDEVLSGRWVRKPFFSREGANIRVESRQGIDEEVLGPYADGPQVLQAWCPPPEMGGQYPIIGSWIVGGKPVGMGLREDQGAITRDSSRFVPHAILD</sequence>
<evidence type="ECO:0000256" key="1">
    <source>
        <dbReference type="ARBA" id="ARBA00022598"/>
    </source>
</evidence>
<evidence type="ECO:0000313" key="7">
    <source>
        <dbReference type="EMBL" id="PMR69928.1"/>
    </source>
</evidence>
<reference evidence="7 8" key="1">
    <citation type="submission" date="2018-01" db="EMBL/GenBank/DDBJ databases">
        <title>Halomonas endophytica sp. nov., isolated from storage liquid in the stems of Populus euphratica.</title>
        <authorList>
            <person name="Chen C."/>
        </authorList>
    </citation>
    <scope>NUCLEOTIDE SEQUENCE [LARGE SCALE GENOMIC DNA]</scope>
    <source>
        <strain evidence="7 8">DSM 26881</strain>
    </source>
</reference>
<dbReference type="OrthoDB" id="9765517at2"/>
<comment type="caution">
    <text evidence="7">The sequence shown here is derived from an EMBL/GenBank/DDBJ whole genome shotgun (WGS) entry which is preliminary data.</text>
</comment>
<dbReference type="RefSeq" id="WP_102627498.1">
    <property type="nucleotide sequence ID" value="NZ_PDOH01000005.1"/>
</dbReference>
<dbReference type="GO" id="GO:0005524">
    <property type="term" value="F:ATP binding"/>
    <property type="evidence" value="ECO:0007669"/>
    <property type="project" value="UniProtKB-KW"/>
</dbReference>
<keyword evidence="2" id="KW-0479">Metal-binding</keyword>
<dbReference type="SUPFAM" id="SSF52440">
    <property type="entry name" value="PreATP-grasp domain"/>
    <property type="match status" value="1"/>
</dbReference>
<dbReference type="Pfam" id="PF03738">
    <property type="entry name" value="GSP_synth"/>
    <property type="match status" value="1"/>
</dbReference>